<dbReference type="SUPFAM" id="SSF103473">
    <property type="entry name" value="MFS general substrate transporter"/>
    <property type="match status" value="1"/>
</dbReference>
<dbReference type="EMBL" id="WIVE01000002">
    <property type="protein sequence ID" value="MQX35262.1"/>
    <property type="molecule type" value="Genomic_DNA"/>
</dbReference>
<evidence type="ECO:0000313" key="7">
    <source>
        <dbReference type="Proteomes" id="UP000434582"/>
    </source>
</evidence>
<proteinExistence type="predicted"/>
<sequence>MWCRIPKARLPWVFFPQCDAAAPRGGSPPRIHSNGWTIAQGRPLGNCPCDTPHLPIGHSAAGPSGFPRWASVLYDRLPLCPTESRSVPDTTVPPAPAAAARSLPVIVAATTLVQALVTLATLTVATLGPEMTRALGVPPESVGYQMSLVYLCGAVSAVLAGGVVTRHGAGRTSQFALLFAGAGCALGATGTLWALVPASALIGWGYGMTNPASSHVLFRFSPPHRRNLIFSLKQTGVPLGGVLAGLLLPAVALTQGWQTGLAVSAALALTMAVLLQAARPAWDDDRTPGARRRGTPLAGLALVWRHPGLRAVSLMTFCFAAVQLSLTTFMVTLLVEGLDRSLVLAGMVASVAQVAGALGRVFWGWLADRLKGGILTLALIGLISLGCAVATGFMTPAWPTGAIAALLTLFGISAIGWNGVFLAEVARLCPPGQVGMATGGSLFFTFGGVAVGPALFSALVPVLGGYAVTFPAIGLFALTGTALIWHARQRHGTPGP</sequence>
<feature type="transmembrane region" description="Helical" evidence="4">
    <location>
        <begin position="105"/>
        <end position="127"/>
    </location>
</feature>
<keyword evidence="3 4" id="KW-0472">Membrane</keyword>
<dbReference type="Pfam" id="PF07690">
    <property type="entry name" value="MFS_1"/>
    <property type="match status" value="1"/>
</dbReference>
<comment type="caution">
    <text evidence="6">The sequence shown here is derived from an EMBL/GenBank/DDBJ whole genome shotgun (WGS) entry which is preliminary data.</text>
</comment>
<protein>
    <submittedName>
        <fullName evidence="6">MFS transporter</fullName>
    </submittedName>
</protein>
<evidence type="ECO:0000256" key="3">
    <source>
        <dbReference type="ARBA" id="ARBA00023136"/>
    </source>
</evidence>
<accession>A0A7X1ZBE0</accession>
<evidence type="ECO:0000256" key="1">
    <source>
        <dbReference type="ARBA" id="ARBA00022692"/>
    </source>
</evidence>
<keyword evidence="7" id="KW-1185">Reference proteome</keyword>
<dbReference type="InterPro" id="IPR011701">
    <property type="entry name" value="MFS"/>
</dbReference>
<dbReference type="PROSITE" id="PS50850">
    <property type="entry name" value="MFS"/>
    <property type="match status" value="1"/>
</dbReference>
<evidence type="ECO:0000256" key="2">
    <source>
        <dbReference type="ARBA" id="ARBA00022989"/>
    </source>
</evidence>
<feature type="transmembrane region" description="Helical" evidence="4">
    <location>
        <begin position="176"/>
        <end position="195"/>
    </location>
</feature>
<feature type="transmembrane region" description="Helical" evidence="4">
    <location>
        <begin position="239"/>
        <end position="257"/>
    </location>
</feature>
<dbReference type="PANTHER" id="PTHR23527">
    <property type="entry name" value="BLL3282 PROTEIN"/>
    <property type="match status" value="1"/>
</dbReference>
<name>A0A7X1ZBE0_9PROT</name>
<evidence type="ECO:0000256" key="4">
    <source>
        <dbReference type="SAM" id="Phobius"/>
    </source>
</evidence>
<feature type="transmembrane region" description="Helical" evidence="4">
    <location>
        <begin position="462"/>
        <end position="485"/>
    </location>
</feature>
<dbReference type="Proteomes" id="UP000434582">
    <property type="component" value="Unassembled WGS sequence"/>
</dbReference>
<feature type="transmembrane region" description="Helical" evidence="4">
    <location>
        <begin position="263"/>
        <end position="282"/>
    </location>
</feature>
<dbReference type="PANTHER" id="PTHR23527:SF1">
    <property type="entry name" value="BLL3282 PROTEIN"/>
    <property type="match status" value="1"/>
</dbReference>
<feature type="transmembrane region" description="Helical" evidence="4">
    <location>
        <begin position="341"/>
        <end position="362"/>
    </location>
</feature>
<gene>
    <name evidence="6" type="ORF">GHC57_01895</name>
</gene>
<feature type="transmembrane region" description="Helical" evidence="4">
    <location>
        <begin position="147"/>
        <end position="164"/>
    </location>
</feature>
<dbReference type="InterPro" id="IPR052952">
    <property type="entry name" value="MFS-Transporter"/>
</dbReference>
<feature type="transmembrane region" description="Helical" evidence="4">
    <location>
        <begin position="374"/>
        <end position="395"/>
    </location>
</feature>
<dbReference type="Gene3D" id="1.20.1250.20">
    <property type="entry name" value="MFS general substrate transporter like domains"/>
    <property type="match status" value="2"/>
</dbReference>
<evidence type="ECO:0000313" key="6">
    <source>
        <dbReference type="EMBL" id="MQX35262.1"/>
    </source>
</evidence>
<dbReference type="AlphaFoldDB" id="A0A7X1ZBE0"/>
<reference evidence="6 7" key="1">
    <citation type="submission" date="2019-10" db="EMBL/GenBank/DDBJ databases">
        <title>Draft whole-genome sequence of the purple nonsulfur photosynthetic bacterium Roseospira navarrensis DSM 15114.</title>
        <authorList>
            <person name="Kyndt J.A."/>
            <person name="Meyer T.E."/>
        </authorList>
    </citation>
    <scope>NUCLEOTIDE SEQUENCE [LARGE SCALE GENOMIC DNA]</scope>
    <source>
        <strain evidence="6 7">DSM 15114</strain>
    </source>
</reference>
<keyword evidence="1 4" id="KW-0812">Transmembrane</keyword>
<dbReference type="InterPro" id="IPR036259">
    <property type="entry name" value="MFS_trans_sf"/>
</dbReference>
<organism evidence="6 7">
    <name type="scientific">Roseospira navarrensis</name>
    <dbReference type="NCBI Taxonomy" id="140058"/>
    <lineage>
        <taxon>Bacteria</taxon>
        <taxon>Pseudomonadati</taxon>
        <taxon>Pseudomonadota</taxon>
        <taxon>Alphaproteobacteria</taxon>
        <taxon>Rhodospirillales</taxon>
        <taxon>Rhodospirillaceae</taxon>
        <taxon>Roseospira</taxon>
    </lineage>
</organism>
<dbReference type="InterPro" id="IPR020846">
    <property type="entry name" value="MFS_dom"/>
</dbReference>
<feature type="domain" description="Major facilitator superfamily (MFS) profile" evidence="5">
    <location>
        <begin position="106"/>
        <end position="492"/>
    </location>
</feature>
<dbReference type="GO" id="GO:0022857">
    <property type="term" value="F:transmembrane transporter activity"/>
    <property type="evidence" value="ECO:0007669"/>
    <property type="project" value="InterPro"/>
</dbReference>
<feature type="transmembrane region" description="Helical" evidence="4">
    <location>
        <begin position="314"/>
        <end position="335"/>
    </location>
</feature>
<keyword evidence="2 4" id="KW-1133">Transmembrane helix</keyword>
<feature type="transmembrane region" description="Helical" evidence="4">
    <location>
        <begin position="401"/>
        <end position="422"/>
    </location>
</feature>
<feature type="transmembrane region" description="Helical" evidence="4">
    <location>
        <begin position="434"/>
        <end position="456"/>
    </location>
</feature>
<evidence type="ECO:0000259" key="5">
    <source>
        <dbReference type="PROSITE" id="PS50850"/>
    </source>
</evidence>